<reference evidence="1" key="1">
    <citation type="journal article" date="2014" name="Int. J. Syst. Evol. Microbiol.">
        <title>Complete genome sequence of Corynebacterium casei LMG S-19264T (=DSM 44701T), isolated from a smear-ripened cheese.</title>
        <authorList>
            <consortium name="US DOE Joint Genome Institute (JGI-PGF)"/>
            <person name="Walter F."/>
            <person name="Albersmeier A."/>
            <person name="Kalinowski J."/>
            <person name="Ruckert C."/>
        </authorList>
    </citation>
    <scope>NUCLEOTIDE SEQUENCE</scope>
    <source>
        <strain evidence="1">CGMCC 1.15330</strain>
    </source>
</reference>
<reference evidence="1" key="2">
    <citation type="submission" date="2020-09" db="EMBL/GenBank/DDBJ databases">
        <authorList>
            <person name="Sun Q."/>
            <person name="Zhou Y."/>
        </authorList>
    </citation>
    <scope>NUCLEOTIDE SEQUENCE</scope>
    <source>
        <strain evidence="1">CGMCC 1.15330</strain>
    </source>
</reference>
<name>A0A916STW1_9SPHN</name>
<evidence type="ECO:0000313" key="1">
    <source>
        <dbReference type="EMBL" id="GGB17758.1"/>
    </source>
</evidence>
<dbReference type="Proteomes" id="UP000623067">
    <property type="component" value="Unassembled WGS sequence"/>
</dbReference>
<dbReference type="GO" id="GO:0016757">
    <property type="term" value="F:glycosyltransferase activity"/>
    <property type="evidence" value="ECO:0007669"/>
    <property type="project" value="TreeGrafter"/>
</dbReference>
<evidence type="ECO:0000313" key="2">
    <source>
        <dbReference type="Proteomes" id="UP000623067"/>
    </source>
</evidence>
<keyword evidence="2" id="KW-1185">Reference proteome</keyword>
<evidence type="ECO:0008006" key="3">
    <source>
        <dbReference type="Google" id="ProtNLM"/>
    </source>
</evidence>
<dbReference type="PANTHER" id="PTHR12526">
    <property type="entry name" value="GLYCOSYLTRANSFERASE"/>
    <property type="match status" value="1"/>
</dbReference>
<dbReference type="Pfam" id="PF13692">
    <property type="entry name" value="Glyco_trans_1_4"/>
    <property type="match status" value="1"/>
</dbReference>
<protein>
    <recommendedName>
        <fullName evidence="3">Glycosyltransferase</fullName>
    </recommendedName>
</protein>
<organism evidence="1 2">
    <name type="scientific">Sphingomonas metalli</name>
    <dbReference type="NCBI Taxonomy" id="1779358"/>
    <lineage>
        <taxon>Bacteria</taxon>
        <taxon>Pseudomonadati</taxon>
        <taxon>Pseudomonadota</taxon>
        <taxon>Alphaproteobacteria</taxon>
        <taxon>Sphingomonadales</taxon>
        <taxon>Sphingomonadaceae</taxon>
        <taxon>Sphingomonas</taxon>
    </lineage>
</organism>
<proteinExistence type="predicted"/>
<dbReference type="RefSeq" id="WP_188656999.1">
    <property type="nucleotide sequence ID" value="NZ_BMIH01000001.1"/>
</dbReference>
<dbReference type="AlphaFoldDB" id="A0A916STW1"/>
<dbReference type="EMBL" id="BMIH01000001">
    <property type="protein sequence ID" value="GGB17758.1"/>
    <property type="molecule type" value="Genomic_DNA"/>
</dbReference>
<comment type="caution">
    <text evidence="1">The sequence shown here is derived from an EMBL/GenBank/DDBJ whole genome shotgun (WGS) entry which is preliminary data.</text>
</comment>
<dbReference type="Gene3D" id="3.40.50.2000">
    <property type="entry name" value="Glycogen Phosphorylase B"/>
    <property type="match status" value="2"/>
</dbReference>
<dbReference type="SUPFAM" id="SSF53756">
    <property type="entry name" value="UDP-Glycosyltransferase/glycogen phosphorylase"/>
    <property type="match status" value="1"/>
</dbReference>
<dbReference type="PANTHER" id="PTHR12526:SF638">
    <property type="entry name" value="SPORE COAT PROTEIN SA"/>
    <property type="match status" value="1"/>
</dbReference>
<sequence>MNDDGGESIAIVDAPYLLALNIPLVRTPDGRYFADPSWAKDLLLHPAYLPRLILACPYIRQAAPEPGWTEVAGVTVRGWRTVRRGAGQYLAMVGMIARLLAEVPRARVVHCGIAGFPFPAGWVAVPLARLLGRRIVIVVESAFWRVPHGEAVDGSRRRKAALWEAMNRFCLRQADYAAYSQDDYRRTLPAPRAGGGALFQASWIDEGVVLPVEAIATRQSMRGGPGRFLFASRMIAEKGTAIVAEALRLLAGRAAQVHIDIIGDGPELDGLRSAAGTDWGRAHVRVLDQVPYGPAFFELLGGYDAVLVPSLSDEQPRIIYDAYSQGVSTIAADTPGTRACVRDGETGMLIPPGDASALAEALVEATRDPAALRRMGRAGRDLAAANTHAGMHRQRAAGIARMLQGR</sequence>
<gene>
    <name evidence="1" type="ORF">GCM10011380_04110</name>
</gene>
<accession>A0A916STW1</accession>